<dbReference type="Proteomes" id="UP000322553">
    <property type="component" value="Chromosome"/>
</dbReference>
<evidence type="ECO:0000256" key="4">
    <source>
        <dbReference type="ARBA" id="ARBA00022692"/>
    </source>
</evidence>
<keyword evidence="6" id="KW-0472">Membrane</keyword>
<comment type="similarity">
    <text evidence="7">Belongs to the drug/metabolite transporter (DMT) superfamily. Small multidrug resistance (SMR) (TC 2.A.7.1) family. Gdx/SugE subfamily.</text>
</comment>
<sequence length="105" mass="11135">MYWMALLASGLMEVVGVMGMEKINRGSKPLGLLLLCAGFGSSLLLISFAMRVIPLGIAYAVFTAIGTVISAILGMTLWNEPRDPARIGWIALIIISVIGLKLVSG</sequence>
<dbReference type="Pfam" id="PF00893">
    <property type="entry name" value="Multi_Drug_Res"/>
    <property type="match status" value="1"/>
</dbReference>
<evidence type="ECO:0000256" key="8">
    <source>
        <dbReference type="ARBA" id="ARBA00039168"/>
    </source>
</evidence>
<evidence type="ECO:0000313" key="10">
    <source>
        <dbReference type="EMBL" id="QEL10339.1"/>
    </source>
</evidence>
<dbReference type="SUPFAM" id="SSF103481">
    <property type="entry name" value="Multidrug resistance efflux transporter EmrE"/>
    <property type="match status" value="1"/>
</dbReference>
<keyword evidence="3" id="KW-1003">Cell membrane</keyword>
<dbReference type="PANTHER" id="PTHR30561">
    <property type="entry name" value="SMR FAMILY PROTON-DEPENDENT DRUG EFFLUX TRANSPORTER SUGE"/>
    <property type="match status" value="1"/>
</dbReference>
<dbReference type="EMBL" id="CP043420">
    <property type="protein sequence ID" value="QEL10339.1"/>
    <property type="molecule type" value="Genomic_DNA"/>
</dbReference>
<dbReference type="GO" id="GO:0005886">
    <property type="term" value="C:plasma membrane"/>
    <property type="evidence" value="ECO:0007669"/>
    <property type="project" value="UniProtKB-SubCell"/>
</dbReference>
<dbReference type="InterPro" id="IPR045324">
    <property type="entry name" value="Small_multidrug_res"/>
</dbReference>
<reference evidence="10 11" key="1">
    <citation type="submission" date="2019-08" db="EMBL/GenBank/DDBJ databases">
        <title>Complete genome sequence of Kushneria sp. YCWA18, a halophilic phosphate-solubilizing bacterium isolated from Daqiao saltern in China.</title>
        <authorList>
            <person name="Du G.-X."/>
            <person name="Qu L.-Y."/>
        </authorList>
    </citation>
    <scope>NUCLEOTIDE SEQUENCE [LARGE SCALE GENOMIC DNA]</scope>
    <source>
        <strain evidence="10 11">YCWA18</strain>
    </source>
</reference>
<dbReference type="AlphaFoldDB" id="A0A1S1NRD2"/>
<dbReference type="PANTHER" id="PTHR30561:SF0">
    <property type="entry name" value="GUANIDINIUM EXPORTER"/>
    <property type="match status" value="1"/>
</dbReference>
<evidence type="ECO:0000256" key="1">
    <source>
        <dbReference type="ARBA" id="ARBA00004651"/>
    </source>
</evidence>
<dbReference type="OrthoDB" id="9808638at2"/>
<organism evidence="10 11">
    <name type="scientific">Kushneria phosphatilytica</name>
    <dbReference type="NCBI Taxonomy" id="657387"/>
    <lineage>
        <taxon>Bacteria</taxon>
        <taxon>Pseudomonadati</taxon>
        <taxon>Pseudomonadota</taxon>
        <taxon>Gammaproteobacteria</taxon>
        <taxon>Oceanospirillales</taxon>
        <taxon>Halomonadaceae</taxon>
        <taxon>Kushneria</taxon>
    </lineage>
</organism>
<dbReference type="InterPro" id="IPR037185">
    <property type="entry name" value="EmrE-like"/>
</dbReference>
<accession>A0A1S1NRD2</accession>
<evidence type="ECO:0000256" key="6">
    <source>
        <dbReference type="ARBA" id="ARBA00023136"/>
    </source>
</evidence>
<evidence type="ECO:0000256" key="2">
    <source>
        <dbReference type="ARBA" id="ARBA00022448"/>
    </source>
</evidence>
<proteinExistence type="inferred from homology"/>
<evidence type="ECO:0000313" key="11">
    <source>
        <dbReference type="Proteomes" id="UP000322553"/>
    </source>
</evidence>
<name>A0A1S1NRD2_9GAMM</name>
<evidence type="ECO:0000256" key="7">
    <source>
        <dbReference type="ARBA" id="ARBA00038151"/>
    </source>
</evidence>
<keyword evidence="11" id="KW-1185">Reference proteome</keyword>
<gene>
    <name evidence="10" type="ORF">FY550_03740</name>
</gene>
<evidence type="ECO:0000256" key="9">
    <source>
        <dbReference type="RuleBase" id="RU003942"/>
    </source>
</evidence>
<evidence type="ECO:0000256" key="3">
    <source>
        <dbReference type="ARBA" id="ARBA00022475"/>
    </source>
</evidence>
<protein>
    <recommendedName>
        <fullName evidence="8">Guanidinium exporter</fullName>
    </recommendedName>
</protein>
<comment type="subcellular location">
    <subcellularLocation>
        <location evidence="1 9">Cell membrane</location>
        <topology evidence="1 9">Multi-pass membrane protein</topology>
    </subcellularLocation>
</comment>
<dbReference type="RefSeq" id="WP_070981963.1">
    <property type="nucleotide sequence ID" value="NZ_CP043420.1"/>
</dbReference>
<keyword evidence="5" id="KW-1133">Transmembrane helix</keyword>
<keyword evidence="4 9" id="KW-0812">Transmembrane</keyword>
<evidence type="ECO:0000256" key="5">
    <source>
        <dbReference type="ARBA" id="ARBA00022989"/>
    </source>
</evidence>
<dbReference type="InterPro" id="IPR000390">
    <property type="entry name" value="Small_drug/metabolite_transptr"/>
</dbReference>
<dbReference type="KEGG" id="kuy:FY550_03740"/>
<dbReference type="Gene3D" id="1.10.3730.20">
    <property type="match status" value="1"/>
</dbReference>
<keyword evidence="2" id="KW-0813">Transport</keyword>
<dbReference type="GO" id="GO:0022857">
    <property type="term" value="F:transmembrane transporter activity"/>
    <property type="evidence" value="ECO:0007669"/>
    <property type="project" value="InterPro"/>
</dbReference>